<reference evidence="1 2" key="1">
    <citation type="submission" date="2019-04" db="EMBL/GenBank/DDBJ databases">
        <title>Geobacter ruber sp. nov., ferric-reducing bacteria isolated from paddy soil.</title>
        <authorList>
            <person name="Xu Z."/>
            <person name="Masuda Y."/>
            <person name="Itoh H."/>
            <person name="Senoo K."/>
        </authorList>
    </citation>
    <scope>NUCLEOTIDE SEQUENCE [LARGE SCALE GENOMIC DNA]</scope>
    <source>
        <strain evidence="1 2">Red88</strain>
    </source>
</reference>
<proteinExistence type="predicted"/>
<dbReference type="EMBL" id="SRSD01000012">
    <property type="protein sequence ID" value="KAA0888062.1"/>
    <property type="molecule type" value="Genomic_DNA"/>
</dbReference>
<dbReference type="Proteomes" id="UP000324298">
    <property type="component" value="Unassembled WGS sequence"/>
</dbReference>
<evidence type="ECO:0000313" key="1">
    <source>
        <dbReference type="EMBL" id="KAA0888062.1"/>
    </source>
</evidence>
<accession>A0A5A9X4I8</accession>
<organism evidence="1 2">
    <name type="scientific">Oryzomonas rubra</name>
    <dbReference type="NCBI Taxonomy" id="2509454"/>
    <lineage>
        <taxon>Bacteria</taxon>
        <taxon>Pseudomonadati</taxon>
        <taxon>Thermodesulfobacteriota</taxon>
        <taxon>Desulfuromonadia</taxon>
        <taxon>Geobacterales</taxon>
        <taxon>Geobacteraceae</taxon>
        <taxon>Oryzomonas</taxon>
    </lineage>
</organism>
<dbReference type="AlphaFoldDB" id="A0A5A9X4I8"/>
<gene>
    <name evidence="1" type="ORF">ET418_16820</name>
</gene>
<evidence type="ECO:0000313" key="2">
    <source>
        <dbReference type="Proteomes" id="UP000324298"/>
    </source>
</evidence>
<keyword evidence="2" id="KW-1185">Reference proteome</keyword>
<name>A0A5A9X4I8_9BACT</name>
<dbReference type="RefSeq" id="WP_149309604.1">
    <property type="nucleotide sequence ID" value="NZ_SRSD01000012.1"/>
</dbReference>
<sequence length="172" mass="19388">MAKDITKTEKRGRPAIIKETAPSVVHIRVSDEMYSKLVGAQKKGLCKNTSDLIRDFINEGILRLELRHGSLTNEKLPPAISENRELLAIVDTLHITMTYFNDSRAGFVARELSEVQTIIQEAQMSAPEFVSLNLQQALTKLEKLAKDNVKVPIISERIQPLILSLRQYIPSH</sequence>
<comment type="caution">
    <text evidence="1">The sequence shown here is derived from an EMBL/GenBank/DDBJ whole genome shotgun (WGS) entry which is preliminary data.</text>
</comment>
<protein>
    <submittedName>
        <fullName evidence="1">Uncharacterized protein</fullName>
    </submittedName>
</protein>